<evidence type="ECO:0000256" key="1">
    <source>
        <dbReference type="ARBA" id="ARBA00004370"/>
    </source>
</evidence>
<keyword evidence="5" id="KW-0472">Membrane</keyword>
<dbReference type="PANTHER" id="PTHR47988">
    <property type="entry name" value="SOMATIC EMBRYOGENESIS RECEPTOR KINASE 1"/>
    <property type="match status" value="1"/>
</dbReference>
<evidence type="ECO:0000256" key="6">
    <source>
        <dbReference type="SAM" id="MobiDB-lite"/>
    </source>
</evidence>
<reference evidence="9" key="2">
    <citation type="submission" date="2018-05" db="EMBL/GenBank/DDBJ databases">
        <title>OgluRS3 (Oryza glumaepatula Reference Sequence Version 3).</title>
        <authorList>
            <person name="Zhang J."/>
            <person name="Kudrna D."/>
            <person name="Lee S."/>
            <person name="Talag J."/>
            <person name="Welchert J."/>
            <person name="Wing R.A."/>
        </authorList>
    </citation>
    <scope>NUCLEOTIDE SEQUENCE [LARGE SCALE GENOMIC DNA]</scope>
</reference>
<reference evidence="9" key="1">
    <citation type="submission" date="2015-04" db="UniProtKB">
        <authorList>
            <consortium name="EnsemblPlants"/>
        </authorList>
    </citation>
    <scope>IDENTIFICATION</scope>
</reference>
<name>A0A0E0A114_9ORYZ</name>
<dbReference type="Proteomes" id="UP000026961">
    <property type="component" value="Chromosome 5"/>
</dbReference>
<dbReference type="Pfam" id="PF00560">
    <property type="entry name" value="LRR_1"/>
    <property type="match status" value="4"/>
</dbReference>
<feature type="chain" id="PRO_5002352829" description="Leucine-rich repeat-containing N-terminal plant-type domain-containing protein" evidence="7">
    <location>
        <begin position="31"/>
        <end position="217"/>
    </location>
</feature>
<evidence type="ECO:0000259" key="8">
    <source>
        <dbReference type="Pfam" id="PF08263"/>
    </source>
</evidence>
<dbReference type="eggNOG" id="KOG0619">
    <property type="taxonomic scope" value="Eukaryota"/>
</dbReference>
<dbReference type="InterPro" id="IPR001611">
    <property type="entry name" value="Leu-rich_rpt"/>
</dbReference>
<evidence type="ECO:0000256" key="5">
    <source>
        <dbReference type="ARBA" id="ARBA00023136"/>
    </source>
</evidence>
<dbReference type="AlphaFoldDB" id="A0A0E0A114"/>
<dbReference type="InterPro" id="IPR013210">
    <property type="entry name" value="LRR_N_plant-typ"/>
</dbReference>
<dbReference type="Gene3D" id="3.80.10.10">
    <property type="entry name" value="Ribonuclease Inhibitor"/>
    <property type="match status" value="1"/>
</dbReference>
<dbReference type="STRING" id="40148.A0A0E0A114"/>
<dbReference type="HOGENOM" id="CLU_000288_18_9_1"/>
<proteinExistence type="predicted"/>
<comment type="subcellular location">
    <subcellularLocation>
        <location evidence="1">Membrane</location>
    </subcellularLocation>
</comment>
<dbReference type="EnsemblPlants" id="OGLUM05G22400.1">
    <property type="protein sequence ID" value="OGLUM05G22400.1"/>
    <property type="gene ID" value="OGLUM05G22400"/>
</dbReference>
<keyword evidence="10" id="KW-1185">Reference proteome</keyword>
<keyword evidence="3 7" id="KW-0732">Signal</keyword>
<dbReference type="FunFam" id="3.80.10.10:FF:000024">
    <property type="entry name" value="Somatic embryogenesis receptor kinase 1"/>
    <property type="match status" value="1"/>
</dbReference>
<accession>A0A0E0A114</accession>
<dbReference type="Gramene" id="OGLUM05G22400.1">
    <property type="protein sequence ID" value="OGLUM05G22400.1"/>
    <property type="gene ID" value="OGLUM05G22400"/>
</dbReference>
<evidence type="ECO:0000256" key="4">
    <source>
        <dbReference type="ARBA" id="ARBA00022737"/>
    </source>
</evidence>
<dbReference type="SUPFAM" id="SSF52058">
    <property type="entry name" value="L domain-like"/>
    <property type="match status" value="1"/>
</dbReference>
<dbReference type="InterPro" id="IPR032675">
    <property type="entry name" value="LRR_dom_sf"/>
</dbReference>
<evidence type="ECO:0000313" key="9">
    <source>
        <dbReference type="EnsemblPlants" id="OGLUM05G22400.1"/>
    </source>
</evidence>
<feature type="signal peptide" evidence="7">
    <location>
        <begin position="1"/>
        <end position="30"/>
    </location>
</feature>
<evidence type="ECO:0000256" key="3">
    <source>
        <dbReference type="ARBA" id="ARBA00022729"/>
    </source>
</evidence>
<evidence type="ECO:0000313" key="10">
    <source>
        <dbReference type="Proteomes" id="UP000026961"/>
    </source>
</evidence>
<feature type="domain" description="Leucine-rich repeat-containing N-terminal plant-type" evidence="8">
    <location>
        <begin position="31"/>
        <end position="70"/>
    </location>
</feature>
<dbReference type="GO" id="GO:0016020">
    <property type="term" value="C:membrane"/>
    <property type="evidence" value="ECO:0007669"/>
    <property type="project" value="UniProtKB-SubCell"/>
</dbReference>
<keyword evidence="4" id="KW-0677">Repeat</keyword>
<protein>
    <recommendedName>
        <fullName evidence="8">Leucine-rich repeat-containing N-terminal plant-type domain-containing protein</fullName>
    </recommendedName>
</protein>
<organism evidence="9">
    <name type="scientific">Oryza glumipatula</name>
    <dbReference type="NCBI Taxonomy" id="40148"/>
    <lineage>
        <taxon>Eukaryota</taxon>
        <taxon>Viridiplantae</taxon>
        <taxon>Streptophyta</taxon>
        <taxon>Embryophyta</taxon>
        <taxon>Tracheophyta</taxon>
        <taxon>Spermatophyta</taxon>
        <taxon>Magnoliopsida</taxon>
        <taxon>Liliopsida</taxon>
        <taxon>Poales</taxon>
        <taxon>Poaceae</taxon>
        <taxon>BOP clade</taxon>
        <taxon>Oryzoideae</taxon>
        <taxon>Oryzeae</taxon>
        <taxon>Oryzinae</taxon>
        <taxon>Oryza</taxon>
    </lineage>
</organism>
<sequence>MAPTAAGNLAPATAILVVVVAVVLAAAAAASQDGDALTEFRKGMSDPDGALASWDPDLVNPCTWFRVTCNADNRVIRLDLEEMNLFGHLSADLARLDQLQFMEIASNNIEGPIPPEFGNLENLISLDLCNNTISGPIPPSLGKLKSLKFMRIDHNLLTGPIPNELAGLSNLMILNVSNNDLCGTIPTSGPFDHFPPSSFANNPRLRYPGMDDDDTGR</sequence>
<dbReference type="Pfam" id="PF08263">
    <property type="entry name" value="LRRNT_2"/>
    <property type="match status" value="1"/>
</dbReference>
<evidence type="ECO:0000256" key="2">
    <source>
        <dbReference type="ARBA" id="ARBA00022614"/>
    </source>
</evidence>
<keyword evidence="2" id="KW-0433">Leucine-rich repeat</keyword>
<evidence type="ECO:0000256" key="7">
    <source>
        <dbReference type="SAM" id="SignalP"/>
    </source>
</evidence>
<feature type="region of interest" description="Disordered" evidence="6">
    <location>
        <begin position="193"/>
        <end position="217"/>
    </location>
</feature>